<accession>A0A6G0WFQ0</accession>
<organism evidence="2 3">
    <name type="scientific">Aphis craccivora</name>
    <name type="common">Cowpea aphid</name>
    <dbReference type="NCBI Taxonomy" id="307492"/>
    <lineage>
        <taxon>Eukaryota</taxon>
        <taxon>Metazoa</taxon>
        <taxon>Ecdysozoa</taxon>
        <taxon>Arthropoda</taxon>
        <taxon>Hexapoda</taxon>
        <taxon>Insecta</taxon>
        <taxon>Pterygota</taxon>
        <taxon>Neoptera</taxon>
        <taxon>Paraneoptera</taxon>
        <taxon>Hemiptera</taxon>
        <taxon>Sternorrhyncha</taxon>
        <taxon>Aphidomorpha</taxon>
        <taxon>Aphidoidea</taxon>
        <taxon>Aphididae</taxon>
        <taxon>Aphidini</taxon>
        <taxon>Aphis</taxon>
        <taxon>Aphis</taxon>
    </lineage>
</organism>
<keyword evidence="1" id="KW-1133">Transmembrane helix</keyword>
<comment type="caution">
    <text evidence="2">The sequence shown here is derived from an EMBL/GenBank/DDBJ whole genome shotgun (WGS) entry which is preliminary data.</text>
</comment>
<sequence length="822" mass="94369">MNGRKIQYAVMDFEFTNLGRDNLILISGAIKGRHSLGLVTKLEGRALVLRENRVVTPDEWKDMVHHLVRIFKKKPQTLYPILAQIYDSDVSTKPNLTKKQILDLLKPYDVIILWEGSTDIKILKTLGAPHIALSMRGWDVDFNGRFFLQLMYDKLVIVSHFIGEIQKNGCALKLSETQSLVCKGDHGCKEAHNPITDVIWSRCLFGFLRLNYSVQIDDAIVGTLRFTDERLTQHSGIYYENRGPLKLITSQWNLTAYISFAKYNEQFDYIDTIIGKTKTLCNDHERLVNSSFNCNSLLAVTDDIIDDLLRKKTQVLDSIGHVIIKRNALLNFAAKAARLIYGICNLECIKKFNFNIGVAKNTSQSKLIKEQIKVVQLNHNIGTRKYFNISLDLSDITNVTEEKQQIKNYLTKHFIQVNLLVTKHILETNTLLEIIHQAKIGVVHPSLITPQELLEHVKDIKVSLPGGTDLPTDLDISNIYELVKLSDVAIYYANDNLVFIISLPLIYQNDFILYNLIPVPVCIGNDCVYIKPINKYLAISKSKEHYATYDEFYYTHCKHARDFLLCPEGNLLHPRCIRPTCEVLLLQDPSKVPPSCEVMHVQIGTTIFHKKRFKNEWIYVINYDVIFVTCDEDKESTSHTLKGVGIIHLNETCKGYATRDILLPGKVDSKSEYADFNPKSIIDRNQYTTHIETNDLMEDYHVKTNNMDDLNAVSNSKKQLDSQNKINLKIEEIQDIQQWFNYALYMTIGFIVMVMMLMTIHGIKTNLTGKCKNKLPEHDQEENVELNQPTTTHQNEDIIEFPLTTRNSLDAQYPRLQPYGFN</sequence>
<dbReference type="AlphaFoldDB" id="A0A6G0WFQ0"/>
<keyword evidence="1" id="KW-0812">Transmembrane</keyword>
<proteinExistence type="predicted"/>
<name>A0A6G0WFQ0_APHCR</name>
<gene>
    <name evidence="2" type="ORF">FWK35_00037477</name>
</gene>
<dbReference type="Pfam" id="PF12259">
    <property type="entry name" value="Baculo_F"/>
    <property type="match status" value="1"/>
</dbReference>
<evidence type="ECO:0000313" key="2">
    <source>
        <dbReference type="EMBL" id="KAF0726158.1"/>
    </source>
</evidence>
<evidence type="ECO:0000256" key="1">
    <source>
        <dbReference type="SAM" id="Phobius"/>
    </source>
</evidence>
<keyword evidence="1" id="KW-0472">Membrane</keyword>
<reference evidence="2 3" key="1">
    <citation type="submission" date="2019-08" db="EMBL/GenBank/DDBJ databases">
        <title>Whole genome of Aphis craccivora.</title>
        <authorList>
            <person name="Voronova N.V."/>
            <person name="Shulinski R.S."/>
            <person name="Bandarenka Y.V."/>
            <person name="Zhorov D.G."/>
            <person name="Warner D."/>
        </authorList>
    </citation>
    <scope>NUCLEOTIDE SEQUENCE [LARGE SCALE GENOMIC DNA]</scope>
    <source>
        <strain evidence="2">180601</strain>
        <tissue evidence="2">Whole Body</tissue>
    </source>
</reference>
<evidence type="ECO:0000313" key="3">
    <source>
        <dbReference type="Proteomes" id="UP000478052"/>
    </source>
</evidence>
<dbReference type="InterPro" id="IPR022048">
    <property type="entry name" value="Envelope_fusion-like"/>
</dbReference>
<dbReference type="OrthoDB" id="6612150at2759"/>
<dbReference type="Proteomes" id="UP000478052">
    <property type="component" value="Unassembled WGS sequence"/>
</dbReference>
<dbReference type="EMBL" id="VUJU01008767">
    <property type="protein sequence ID" value="KAF0726158.1"/>
    <property type="molecule type" value="Genomic_DNA"/>
</dbReference>
<keyword evidence="3" id="KW-1185">Reference proteome</keyword>
<feature type="transmembrane region" description="Helical" evidence="1">
    <location>
        <begin position="739"/>
        <end position="760"/>
    </location>
</feature>
<protein>
    <submittedName>
        <fullName evidence="2">Integrase catalytic domain-containing protein</fullName>
    </submittedName>
</protein>